<gene>
    <name evidence="1" type="ORF">PsorP6_014544</name>
</gene>
<sequence>MLGVPLRVTQRLHGFFLSFQSNRILHSSNRIQCTIIGIVPILQDVQDIPKSLEFLLQRQRLTRTLVHRVVHFIFVHFTDVRDDVKFIFMHGIVRQRLVVQVLNHGNRVREAEKEHQVVQLCIQERLLLVVQQVVVVQLDPRAYKLRRHPRPLDRVARDLVPARHGPFHGLQDIHVKHGALLVRAIHGVAQVVASKSFLKREDDAGRDGIQHLHDRGCQEKHHNFVKLPLPLAADARRAFDGGGDADDAAPGDSRLDKVEAITLATSLIASWF</sequence>
<dbReference type="EMBL" id="CM047586">
    <property type="protein sequence ID" value="KAI9909135.1"/>
    <property type="molecule type" value="Genomic_DNA"/>
</dbReference>
<comment type="caution">
    <text evidence="1">The sequence shown here is derived from an EMBL/GenBank/DDBJ whole genome shotgun (WGS) entry which is preliminary data.</text>
</comment>
<evidence type="ECO:0000313" key="2">
    <source>
        <dbReference type="Proteomes" id="UP001163321"/>
    </source>
</evidence>
<accession>A0ACC0VS16</accession>
<keyword evidence="2" id="KW-1185">Reference proteome</keyword>
<proteinExistence type="predicted"/>
<name>A0ACC0VS16_9STRA</name>
<evidence type="ECO:0000313" key="1">
    <source>
        <dbReference type="EMBL" id="KAI9909135.1"/>
    </source>
</evidence>
<reference evidence="1 2" key="1">
    <citation type="journal article" date="2022" name="bioRxiv">
        <title>The genome of the oomycete Peronosclerospora sorghi, a cosmopolitan pathogen of maize and sorghum, is inflated with dispersed pseudogenes.</title>
        <authorList>
            <person name="Fletcher K."/>
            <person name="Martin F."/>
            <person name="Isakeit T."/>
            <person name="Cavanaugh K."/>
            <person name="Magill C."/>
            <person name="Michelmore R."/>
        </authorList>
    </citation>
    <scope>NUCLEOTIDE SEQUENCE [LARGE SCALE GENOMIC DNA]</scope>
    <source>
        <strain evidence="1">P6</strain>
    </source>
</reference>
<organism evidence="1 2">
    <name type="scientific">Peronosclerospora sorghi</name>
    <dbReference type="NCBI Taxonomy" id="230839"/>
    <lineage>
        <taxon>Eukaryota</taxon>
        <taxon>Sar</taxon>
        <taxon>Stramenopiles</taxon>
        <taxon>Oomycota</taxon>
        <taxon>Peronosporomycetes</taxon>
        <taxon>Peronosporales</taxon>
        <taxon>Peronosporaceae</taxon>
        <taxon>Peronosclerospora</taxon>
    </lineage>
</organism>
<protein>
    <submittedName>
        <fullName evidence="1">Uncharacterized protein</fullName>
    </submittedName>
</protein>
<dbReference type="Proteomes" id="UP001163321">
    <property type="component" value="Chromosome 7"/>
</dbReference>